<dbReference type="GO" id="GO:0090529">
    <property type="term" value="P:cell septum assembly"/>
    <property type="evidence" value="ECO:0007669"/>
    <property type="project" value="InterPro"/>
</dbReference>
<reference evidence="11" key="2">
    <citation type="journal article" date="2023" name="Syst. Appl. Microbiol.">
        <title>Govania unica gen. nov., sp. nov., a rare biosphere bacterium that represents a novel family in the class Alphaproteobacteria.</title>
        <authorList>
            <person name="Vandamme P."/>
            <person name="Peeters C."/>
            <person name="Hettiarachchi A."/>
            <person name="Cnockaert M."/>
            <person name="Carlier A."/>
        </authorList>
    </citation>
    <scope>NUCLEOTIDE SEQUENCE</scope>
    <source>
        <strain evidence="11">LMG 31809</strain>
    </source>
</reference>
<evidence type="ECO:0000313" key="12">
    <source>
        <dbReference type="Proteomes" id="UP001141619"/>
    </source>
</evidence>
<evidence type="ECO:0000256" key="1">
    <source>
        <dbReference type="ARBA" id="ARBA00004370"/>
    </source>
</evidence>
<dbReference type="GO" id="GO:0005886">
    <property type="term" value="C:plasma membrane"/>
    <property type="evidence" value="ECO:0007669"/>
    <property type="project" value="UniProtKB-SubCell"/>
</dbReference>
<protein>
    <recommendedName>
        <fullName evidence="9">Cell division protein FtsQ</fullName>
    </recommendedName>
</protein>
<evidence type="ECO:0000259" key="10">
    <source>
        <dbReference type="PROSITE" id="PS51779"/>
    </source>
</evidence>
<dbReference type="Pfam" id="PF03799">
    <property type="entry name" value="FtsQ_DivIB_C"/>
    <property type="match status" value="1"/>
</dbReference>
<evidence type="ECO:0000256" key="2">
    <source>
        <dbReference type="ARBA" id="ARBA00022475"/>
    </source>
</evidence>
<proteinExistence type="inferred from homology"/>
<comment type="similarity">
    <text evidence="9">Belongs to the FtsQ/DivIB family. FtsQ subfamily.</text>
</comment>
<dbReference type="PROSITE" id="PS51779">
    <property type="entry name" value="POTRA"/>
    <property type="match status" value="1"/>
</dbReference>
<dbReference type="Proteomes" id="UP001141619">
    <property type="component" value="Unassembled WGS sequence"/>
</dbReference>
<evidence type="ECO:0000256" key="4">
    <source>
        <dbReference type="ARBA" id="ARBA00022618"/>
    </source>
</evidence>
<feature type="domain" description="POTRA" evidence="10">
    <location>
        <begin position="42"/>
        <end position="110"/>
    </location>
</feature>
<keyword evidence="2 9" id="KW-1003">Cell membrane</keyword>
<dbReference type="GO" id="GO:0043093">
    <property type="term" value="P:FtsZ-dependent cytokinesis"/>
    <property type="evidence" value="ECO:0007669"/>
    <property type="project" value="UniProtKB-UniRule"/>
</dbReference>
<keyword evidence="6 9" id="KW-1133">Transmembrane helix</keyword>
<dbReference type="InterPro" id="IPR026579">
    <property type="entry name" value="FtsQ"/>
</dbReference>
<keyword evidence="8 9" id="KW-0131">Cell cycle</keyword>
<dbReference type="Pfam" id="PF08478">
    <property type="entry name" value="POTRA_1"/>
    <property type="match status" value="1"/>
</dbReference>
<evidence type="ECO:0000256" key="9">
    <source>
        <dbReference type="HAMAP-Rule" id="MF_00911"/>
    </source>
</evidence>
<dbReference type="InterPro" id="IPR005548">
    <property type="entry name" value="Cell_div_FtsQ/DivIB_C"/>
</dbReference>
<dbReference type="EMBL" id="JANWOI010000005">
    <property type="protein sequence ID" value="MDA5195082.1"/>
    <property type="molecule type" value="Genomic_DNA"/>
</dbReference>
<keyword evidence="12" id="KW-1185">Reference proteome</keyword>
<dbReference type="AlphaFoldDB" id="A0A9X3U142"/>
<evidence type="ECO:0000256" key="7">
    <source>
        <dbReference type="ARBA" id="ARBA00023136"/>
    </source>
</evidence>
<evidence type="ECO:0000256" key="3">
    <source>
        <dbReference type="ARBA" id="ARBA00022519"/>
    </source>
</evidence>
<name>A0A9X3U142_9PROT</name>
<dbReference type="PANTHER" id="PTHR35851">
    <property type="entry name" value="CELL DIVISION PROTEIN FTSQ"/>
    <property type="match status" value="1"/>
</dbReference>
<comment type="function">
    <text evidence="9">Essential cell division protein.</text>
</comment>
<gene>
    <name evidence="9" type="primary">ftsQ</name>
    <name evidence="11" type="ORF">NYP16_14105</name>
</gene>
<organism evidence="11 12">
    <name type="scientific">Govanella unica</name>
    <dbReference type="NCBI Taxonomy" id="2975056"/>
    <lineage>
        <taxon>Bacteria</taxon>
        <taxon>Pseudomonadati</taxon>
        <taxon>Pseudomonadota</taxon>
        <taxon>Alphaproteobacteria</taxon>
        <taxon>Emcibacterales</taxon>
        <taxon>Govanellaceae</taxon>
        <taxon>Govanella</taxon>
    </lineage>
</organism>
<dbReference type="Gene3D" id="3.10.20.310">
    <property type="entry name" value="membrane protein fhac"/>
    <property type="match status" value="1"/>
</dbReference>
<evidence type="ECO:0000256" key="6">
    <source>
        <dbReference type="ARBA" id="ARBA00022989"/>
    </source>
</evidence>
<reference evidence="11" key="1">
    <citation type="submission" date="2022-08" db="EMBL/GenBank/DDBJ databases">
        <authorList>
            <person name="Vandamme P."/>
            <person name="Hettiarachchi A."/>
            <person name="Peeters C."/>
            <person name="Cnockaert M."/>
            <person name="Carlier A."/>
        </authorList>
    </citation>
    <scope>NUCLEOTIDE SEQUENCE</scope>
    <source>
        <strain evidence="11">LMG 31809</strain>
    </source>
</reference>
<comment type="subcellular location">
    <subcellularLocation>
        <location evidence="9">Cell inner membrane</location>
        <topology evidence="9">Single-pass type II membrane protein</topology>
    </subcellularLocation>
    <subcellularLocation>
        <location evidence="1">Membrane</location>
    </subcellularLocation>
    <text evidence="9">Localizes to the division septum.</text>
</comment>
<evidence type="ECO:0000313" key="11">
    <source>
        <dbReference type="EMBL" id="MDA5195082.1"/>
    </source>
</evidence>
<dbReference type="RefSeq" id="WP_274944795.1">
    <property type="nucleotide sequence ID" value="NZ_JANWOI010000005.1"/>
</dbReference>
<dbReference type="InterPro" id="IPR013685">
    <property type="entry name" value="POTRA_FtsQ_type"/>
</dbReference>
<dbReference type="InterPro" id="IPR045335">
    <property type="entry name" value="FtsQ_C_sf"/>
</dbReference>
<comment type="caution">
    <text evidence="11">The sequence shown here is derived from an EMBL/GenBank/DDBJ whole genome shotgun (WGS) entry which is preliminary data.</text>
</comment>
<dbReference type="InterPro" id="IPR034746">
    <property type="entry name" value="POTRA"/>
</dbReference>
<keyword evidence="5 9" id="KW-0812">Transmembrane</keyword>
<accession>A0A9X3U142</accession>
<dbReference type="GO" id="GO:0032153">
    <property type="term" value="C:cell division site"/>
    <property type="evidence" value="ECO:0007669"/>
    <property type="project" value="UniProtKB-UniRule"/>
</dbReference>
<dbReference type="Gene3D" id="3.40.50.11690">
    <property type="entry name" value="Cell division protein FtsQ/DivIB"/>
    <property type="match status" value="1"/>
</dbReference>
<keyword evidence="7 9" id="KW-0472">Membrane</keyword>
<keyword evidence="3 9" id="KW-0997">Cell inner membrane</keyword>
<keyword evidence="4 9" id="KW-0132">Cell division</keyword>
<dbReference type="HAMAP" id="MF_00911">
    <property type="entry name" value="FtsQ_subfam"/>
    <property type="match status" value="1"/>
</dbReference>
<dbReference type="PANTHER" id="PTHR35851:SF1">
    <property type="entry name" value="CELL DIVISION PROTEIN FTSQ"/>
    <property type="match status" value="1"/>
</dbReference>
<evidence type="ECO:0000256" key="5">
    <source>
        <dbReference type="ARBA" id="ARBA00022692"/>
    </source>
</evidence>
<sequence length="257" mass="28177">MPPVLVFVLGLFCAFLWSSGAASSILNGVTQFLLDQSVKAGLVVENVSIQGRDKLSEAELREALGITKGTPIFAVDPEDARARVSSVGWVKTASVARELPNTIRVVIEERTPAALWQRDGVLTLIDADGHPITSTDVAGYSNLPQVVGKGAEFAAADLMKAVRSEPELASRIKAAVRVGERRWDIVFKGGVRARLPEQDLPGAWVRLAELERKHRLLEREIHIIDLRQPDRLVLRLTEPEVARRKESSDAKPKGARV</sequence>
<evidence type="ECO:0000256" key="8">
    <source>
        <dbReference type="ARBA" id="ARBA00023306"/>
    </source>
</evidence>